<dbReference type="PRINTS" id="PR00103">
    <property type="entry name" value="CAMPKINASE"/>
</dbReference>
<dbReference type="PANTHER" id="PTHR24567:SF74">
    <property type="entry name" value="HTH-TYPE TRANSCRIPTIONAL REGULATOR ARCR"/>
    <property type="match status" value="1"/>
</dbReference>
<protein>
    <recommendedName>
        <fullName evidence="1">Cyclic nucleotide-binding domain-containing protein</fullName>
    </recommendedName>
</protein>
<proteinExistence type="predicted"/>
<dbReference type="InterPro" id="IPR018490">
    <property type="entry name" value="cNMP-bd_dom_sf"/>
</dbReference>
<dbReference type="Pfam" id="PF00027">
    <property type="entry name" value="cNMP_binding"/>
    <property type="match status" value="1"/>
</dbReference>
<dbReference type="SMART" id="SM00100">
    <property type="entry name" value="cNMP"/>
    <property type="match status" value="1"/>
</dbReference>
<evidence type="ECO:0000313" key="3">
    <source>
        <dbReference type="Proteomes" id="UP000019141"/>
    </source>
</evidence>
<dbReference type="InterPro" id="IPR050397">
    <property type="entry name" value="Env_Response_Regulators"/>
</dbReference>
<organism evidence="2 3">
    <name type="scientific">Entotheonella factor</name>
    <dbReference type="NCBI Taxonomy" id="1429438"/>
    <lineage>
        <taxon>Bacteria</taxon>
        <taxon>Pseudomonadati</taxon>
        <taxon>Nitrospinota/Tectimicrobiota group</taxon>
        <taxon>Candidatus Tectimicrobiota</taxon>
        <taxon>Candidatus Entotheonellia</taxon>
        <taxon>Candidatus Entotheonellales</taxon>
        <taxon>Candidatus Entotheonellaceae</taxon>
        <taxon>Candidatus Entotheonella</taxon>
    </lineage>
</organism>
<dbReference type="AlphaFoldDB" id="W4LB68"/>
<dbReference type="InterPro" id="IPR018488">
    <property type="entry name" value="cNMP-bd_CS"/>
</dbReference>
<dbReference type="Gene3D" id="2.60.120.10">
    <property type="entry name" value="Jelly Rolls"/>
    <property type="match status" value="1"/>
</dbReference>
<gene>
    <name evidence="2" type="ORF">ETSY1_31230</name>
</gene>
<dbReference type="SUPFAM" id="SSF51206">
    <property type="entry name" value="cAMP-binding domain-like"/>
    <property type="match status" value="1"/>
</dbReference>
<dbReference type="InterPro" id="IPR014710">
    <property type="entry name" value="RmlC-like_jellyroll"/>
</dbReference>
<dbReference type="GO" id="GO:0005829">
    <property type="term" value="C:cytosol"/>
    <property type="evidence" value="ECO:0007669"/>
    <property type="project" value="TreeGrafter"/>
</dbReference>
<sequence>FRESLYLGTPSNDTAIPLADHVLCQGLSEHDLSHLRTLLEPLSFAPGERIIETGHAPDYIYLLTRGEVSVSIELADGKRKRLSTLPAGMAFGEMALIDRAPRSANVTALTQVACAALPIAAFDRLQESNPALRMRLLTNLLRHVSGTLRRLTEKVGILTE</sequence>
<accession>W4LB68</accession>
<evidence type="ECO:0000259" key="1">
    <source>
        <dbReference type="PROSITE" id="PS50042"/>
    </source>
</evidence>
<comment type="caution">
    <text evidence="2">The sequence shown here is derived from an EMBL/GenBank/DDBJ whole genome shotgun (WGS) entry which is preliminary data.</text>
</comment>
<reference evidence="2 3" key="1">
    <citation type="journal article" date="2014" name="Nature">
        <title>An environmental bacterial taxon with a large and distinct metabolic repertoire.</title>
        <authorList>
            <person name="Wilson M.C."/>
            <person name="Mori T."/>
            <person name="Ruckert C."/>
            <person name="Uria A.R."/>
            <person name="Helf M.J."/>
            <person name="Takada K."/>
            <person name="Gernert C."/>
            <person name="Steffens U.A."/>
            <person name="Heycke N."/>
            <person name="Schmitt S."/>
            <person name="Rinke C."/>
            <person name="Helfrich E.J."/>
            <person name="Brachmann A.O."/>
            <person name="Gurgui C."/>
            <person name="Wakimoto T."/>
            <person name="Kracht M."/>
            <person name="Crusemann M."/>
            <person name="Hentschel U."/>
            <person name="Abe I."/>
            <person name="Matsunaga S."/>
            <person name="Kalinowski J."/>
            <person name="Takeyama H."/>
            <person name="Piel J."/>
        </authorList>
    </citation>
    <scope>NUCLEOTIDE SEQUENCE [LARGE SCALE GENOMIC DNA]</scope>
    <source>
        <strain evidence="3">TSY1</strain>
    </source>
</reference>
<dbReference type="GO" id="GO:0003700">
    <property type="term" value="F:DNA-binding transcription factor activity"/>
    <property type="evidence" value="ECO:0007669"/>
    <property type="project" value="TreeGrafter"/>
</dbReference>
<dbReference type="PROSITE" id="PS00889">
    <property type="entry name" value="CNMP_BINDING_2"/>
    <property type="match status" value="1"/>
</dbReference>
<dbReference type="Proteomes" id="UP000019141">
    <property type="component" value="Unassembled WGS sequence"/>
</dbReference>
<name>W4LB68_ENTF1</name>
<feature type="non-terminal residue" evidence="2">
    <location>
        <position position="1"/>
    </location>
</feature>
<dbReference type="CDD" id="cd00038">
    <property type="entry name" value="CAP_ED"/>
    <property type="match status" value="1"/>
</dbReference>
<dbReference type="EMBL" id="AZHW01000933">
    <property type="protein sequence ID" value="ETW95298.1"/>
    <property type="molecule type" value="Genomic_DNA"/>
</dbReference>
<keyword evidence="3" id="KW-1185">Reference proteome</keyword>
<dbReference type="PROSITE" id="PS50042">
    <property type="entry name" value="CNMP_BINDING_3"/>
    <property type="match status" value="1"/>
</dbReference>
<feature type="domain" description="Cyclic nucleotide-binding" evidence="1">
    <location>
        <begin position="23"/>
        <end position="143"/>
    </location>
</feature>
<dbReference type="InterPro" id="IPR000595">
    <property type="entry name" value="cNMP-bd_dom"/>
</dbReference>
<evidence type="ECO:0000313" key="2">
    <source>
        <dbReference type="EMBL" id="ETW95298.1"/>
    </source>
</evidence>
<dbReference type="PANTHER" id="PTHR24567">
    <property type="entry name" value="CRP FAMILY TRANSCRIPTIONAL REGULATORY PROTEIN"/>
    <property type="match status" value="1"/>
</dbReference>
<dbReference type="HOGENOM" id="CLU_1647242_0_0_7"/>